<dbReference type="RefSeq" id="XP_001646755.1">
    <property type="nucleotide sequence ID" value="XM_001646705.1"/>
</dbReference>
<reference evidence="9 10" key="1">
    <citation type="journal article" date="2007" name="Proc. Natl. Acad. Sci. U.S.A.">
        <title>Independent sorting-out of thousands of duplicated gene pairs in two yeast species descended from a whole-genome duplication.</title>
        <authorList>
            <person name="Scannell D.R."/>
            <person name="Frank A.C."/>
            <person name="Conant G.C."/>
            <person name="Byrne K.P."/>
            <person name="Woolfit M."/>
            <person name="Wolfe K.H."/>
        </authorList>
    </citation>
    <scope>NUCLEOTIDE SEQUENCE [LARGE SCALE GENOMIC DNA]</scope>
    <source>
        <strain evidence="10">ATCC 22028 / DSM 70294 / BCRC 21397 / CBS 2163 / NBRC 10782 / NRRL Y-8283 / UCD 57-17</strain>
    </source>
</reference>
<dbReference type="Proteomes" id="UP000000267">
    <property type="component" value="Unassembled WGS sequence"/>
</dbReference>
<dbReference type="GO" id="GO:0005829">
    <property type="term" value="C:cytosol"/>
    <property type="evidence" value="ECO:0007669"/>
    <property type="project" value="TreeGrafter"/>
</dbReference>
<keyword evidence="5" id="KW-0819">tRNA processing</keyword>
<evidence type="ECO:0000313" key="10">
    <source>
        <dbReference type="Proteomes" id="UP000000267"/>
    </source>
</evidence>
<dbReference type="FunCoup" id="A7TFT9">
    <property type="interactions" value="520"/>
</dbReference>
<dbReference type="PANTHER" id="PTHR15840">
    <property type="entry name" value="CGI-121 FAMILY MEMBER"/>
    <property type="match status" value="1"/>
</dbReference>
<dbReference type="EMBL" id="DS480384">
    <property type="protein sequence ID" value="EDO18897.1"/>
    <property type="molecule type" value="Genomic_DNA"/>
</dbReference>
<dbReference type="PANTHER" id="PTHR15840:SF10">
    <property type="entry name" value="EKC_KEOPS COMPLEX SUBUNIT TPRKB"/>
    <property type="match status" value="1"/>
</dbReference>
<evidence type="ECO:0000256" key="4">
    <source>
        <dbReference type="ARBA" id="ARBA00016009"/>
    </source>
</evidence>
<evidence type="ECO:0000256" key="7">
    <source>
        <dbReference type="ARBA" id="ARBA00025043"/>
    </source>
</evidence>
<name>A7TFT9_VANPO</name>
<comment type="function">
    <text evidence="7">Component of the EKC/KEOPS complex that is required for the formation of a threonylcarbamoyl group on adenosine at position 37 (t(6)A37) in tRNAs that read codons beginning with adenine. The complex is probably involved in the transfer of the threonylcarbamoyl moiety of threonylcarbamoyl-AMP (TC-AMP) to the N6 group of A37. CGI121 acts as an allosteric effector that regulates the t(6)A activity of the complex. The EKC/KEOPS complex also promotes both telomere uncapping and telomere elongation. The complex is required for efficient recruitment of transcriptional coactivators. CGI121 is not required for tRNA modification.</text>
</comment>
<dbReference type="GO" id="GO:0045944">
    <property type="term" value="P:positive regulation of transcription by RNA polymerase II"/>
    <property type="evidence" value="ECO:0007669"/>
    <property type="project" value="EnsemblFungi"/>
</dbReference>
<dbReference type="eggNOG" id="KOG4066">
    <property type="taxonomic scope" value="Eukaryota"/>
</dbReference>
<comment type="subcellular location">
    <subcellularLocation>
        <location evidence="1">Nucleus</location>
    </subcellularLocation>
</comment>
<evidence type="ECO:0000256" key="8">
    <source>
        <dbReference type="RuleBase" id="RU004398"/>
    </source>
</evidence>
<organism evidence="10">
    <name type="scientific">Vanderwaltozyma polyspora (strain ATCC 22028 / DSM 70294 / BCRC 21397 / CBS 2163 / NBRC 10782 / NRRL Y-8283 / UCD 57-17)</name>
    <name type="common">Kluyveromyces polysporus</name>
    <dbReference type="NCBI Taxonomy" id="436907"/>
    <lineage>
        <taxon>Eukaryota</taxon>
        <taxon>Fungi</taxon>
        <taxon>Dikarya</taxon>
        <taxon>Ascomycota</taxon>
        <taxon>Saccharomycotina</taxon>
        <taxon>Saccharomycetes</taxon>
        <taxon>Saccharomycetales</taxon>
        <taxon>Saccharomycetaceae</taxon>
        <taxon>Vanderwaltozyma</taxon>
    </lineage>
</organism>
<dbReference type="OMA" id="IVCRMST"/>
<dbReference type="GO" id="GO:0000408">
    <property type="term" value="C:EKC/KEOPS complex"/>
    <property type="evidence" value="ECO:0007669"/>
    <property type="project" value="EnsemblFungi"/>
</dbReference>
<dbReference type="AlphaFoldDB" id="A7TFT9"/>
<evidence type="ECO:0000256" key="1">
    <source>
        <dbReference type="ARBA" id="ARBA00004123"/>
    </source>
</evidence>
<dbReference type="InterPro" id="IPR013926">
    <property type="entry name" value="CGI121/TPRKB"/>
</dbReference>
<evidence type="ECO:0000313" key="9">
    <source>
        <dbReference type="EMBL" id="EDO18897.1"/>
    </source>
</evidence>
<dbReference type="OrthoDB" id="329139at2759"/>
<evidence type="ECO:0000256" key="6">
    <source>
        <dbReference type="ARBA" id="ARBA00023242"/>
    </source>
</evidence>
<sequence length="153" mass="17571">MTVFKFPQFQRYEISVSLFHNVSNTSDVKLKIAELPYALVDATMVCSIEQLYSAIYRAIVESTYNRLRTKTLHSECLLCLAPSSNIGEAFKRFGIKDESKEIIVIKIKDTEDDQDNDPEFPDIIKGDQVSFDDETLQATKNEELIRKVRIQTL</sequence>
<evidence type="ECO:0000256" key="3">
    <source>
        <dbReference type="ARBA" id="ARBA00015316"/>
    </source>
</evidence>
<evidence type="ECO:0000256" key="5">
    <source>
        <dbReference type="ARBA" id="ARBA00022694"/>
    </source>
</evidence>
<gene>
    <name evidence="9" type="ORF">Kpol_1023p66</name>
</gene>
<dbReference type="STRING" id="436907.A7TFT9"/>
<dbReference type="Gene3D" id="3.30.2380.10">
    <property type="entry name" value="CGI121/TPRKB"/>
    <property type="match status" value="1"/>
</dbReference>
<dbReference type="Pfam" id="PF08617">
    <property type="entry name" value="CGI-121"/>
    <property type="match status" value="1"/>
</dbReference>
<evidence type="ECO:0000256" key="2">
    <source>
        <dbReference type="ARBA" id="ARBA00005546"/>
    </source>
</evidence>
<protein>
    <recommendedName>
        <fullName evidence="4">EKC/KEOPS complex subunit CGI121</fullName>
    </recommendedName>
    <alternativeName>
        <fullName evidence="3">EKC/KEOPS complex subunit cgi121</fullName>
    </alternativeName>
</protein>
<dbReference type="HOGENOM" id="CLU_065847_1_1_1"/>
<comment type="similarity">
    <text evidence="2 8">Belongs to the CGI121/TPRKB family.</text>
</comment>
<dbReference type="KEGG" id="vpo:Kpol_1023p66"/>
<dbReference type="GeneID" id="5547214"/>
<dbReference type="GO" id="GO:0002949">
    <property type="term" value="P:tRNA threonylcarbamoyladenosine modification"/>
    <property type="evidence" value="ECO:0007669"/>
    <property type="project" value="TreeGrafter"/>
</dbReference>
<dbReference type="GO" id="GO:0000722">
    <property type="term" value="P:telomere maintenance via recombination"/>
    <property type="evidence" value="ECO:0007669"/>
    <property type="project" value="EnsemblFungi"/>
</dbReference>
<dbReference type="InParanoid" id="A7TFT9"/>
<dbReference type="GO" id="GO:0005634">
    <property type="term" value="C:nucleus"/>
    <property type="evidence" value="ECO:0007669"/>
    <property type="project" value="UniProtKB-SubCell"/>
</dbReference>
<dbReference type="InterPro" id="IPR036504">
    <property type="entry name" value="CGI121/TPRKB_sf"/>
</dbReference>
<dbReference type="PhylomeDB" id="A7TFT9"/>
<accession>A7TFT9</accession>
<dbReference type="SUPFAM" id="SSF143870">
    <property type="entry name" value="PF0523-like"/>
    <property type="match status" value="1"/>
</dbReference>
<keyword evidence="6 8" id="KW-0539">Nucleus</keyword>
<proteinExistence type="inferred from homology"/>
<keyword evidence="10" id="KW-1185">Reference proteome</keyword>
<dbReference type="GO" id="GO:0000049">
    <property type="term" value="F:tRNA binding"/>
    <property type="evidence" value="ECO:0007669"/>
    <property type="project" value="EnsemblFungi"/>
</dbReference>